<dbReference type="InterPro" id="IPR030395">
    <property type="entry name" value="GP_PDE_dom"/>
</dbReference>
<dbReference type="Gene3D" id="3.20.20.190">
    <property type="entry name" value="Phosphatidylinositol (PI) phosphodiesterase"/>
    <property type="match status" value="1"/>
</dbReference>
<dbReference type="SUPFAM" id="SSF51695">
    <property type="entry name" value="PLC-like phosphodiesterases"/>
    <property type="match status" value="1"/>
</dbReference>
<dbReference type="OrthoDB" id="9795622at2"/>
<evidence type="ECO:0000313" key="2">
    <source>
        <dbReference type="EMBL" id="SDM84854.1"/>
    </source>
</evidence>
<dbReference type="Pfam" id="PF03009">
    <property type="entry name" value="GDPD"/>
    <property type="match status" value="1"/>
</dbReference>
<reference evidence="3" key="1">
    <citation type="submission" date="2016-10" db="EMBL/GenBank/DDBJ databases">
        <authorList>
            <person name="Varghese N."/>
            <person name="Submissions S."/>
        </authorList>
    </citation>
    <scope>NUCLEOTIDE SEQUENCE [LARGE SCALE GENOMIC DNA]</scope>
    <source>
        <strain evidence="3">AAP</strain>
    </source>
</reference>
<dbReference type="PANTHER" id="PTHR46211:SF1">
    <property type="entry name" value="GLYCEROPHOSPHODIESTER PHOSPHODIESTERASE, CYTOPLASMIC"/>
    <property type="match status" value="1"/>
</dbReference>
<dbReference type="PANTHER" id="PTHR46211">
    <property type="entry name" value="GLYCEROPHOSPHORYL DIESTER PHOSPHODIESTERASE"/>
    <property type="match status" value="1"/>
</dbReference>
<keyword evidence="3" id="KW-1185">Reference proteome</keyword>
<evidence type="ECO:0000313" key="3">
    <source>
        <dbReference type="Proteomes" id="UP000199107"/>
    </source>
</evidence>
<organism evidence="2 3">
    <name type="scientific">Franzmannia pantelleriensis</name>
    <dbReference type="NCBI Taxonomy" id="48727"/>
    <lineage>
        <taxon>Bacteria</taxon>
        <taxon>Pseudomonadati</taxon>
        <taxon>Pseudomonadota</taxon>
        <taxon>Gammaproteobacteria</taxon>
        <taxon>Oceanospirillales</taxon>
        <taxon>Halomonadaceae</taxon>
        <taxon>Franzmannia</taxon>
    </lineage>
</organism>
<proteinExistence type="predicted"/>
<dbReference type="CDD" id="cd08562">
    <property type="entry name" value="GDPD_EcUgpQ_like"/>
    <property type="match status" value="1"/>
</dbReference>
<sequence>MSYATTADGLPRTIAHRGLSAHLPENTLSAVRAAKQIGCDWVEIDVQLLGDGTPVIWHDNGVRRCSDSRGKLAKLDLERAKALDVGSWFSRHFAEERMATLDEMLTLLDELEMGVNLELKVNRGRDPLSLVEAVMPKALTALPAERLIVSSFNRTALDAARDAQPDPERLRIGLLYEKAPREWQRDAKALNAFSLHVDWRKLKEKRAREIKDAGYALFCYTPNDPVAFAPQWDWGVDGVISDDPALFKHHLPESASLAERLTET</sequence>
<dbReference type="GO" id="GO:0006629">
    <property type="term" value="P:lipid metabolic process"/>
    <property type="evidence" value="ECO:0007669"/>
    <property type="project" value="InterPro"/>
</dbReference>
<dbReference type="InterPro" id="IPR017946">
    <property type="entry name" value="PLC-like_Pdiesterase_TIM-brl"/>
</dbReference>
<gene>
    <name evidence="2" type="ORF">SAMN05192555_12211</name>
</gene>
<feature type="domain" description="GP-PDE" evidence="1">
    <location>
        <begin position="11"/>
        <end position="251"/>
    </location>
</feature>
<accession>A0A1G9WK03</accession>
<dbReference type="EMBL" id="FNGH01000022">
    <property type="protein sequence ID" value="SDM84854.1"/>
    <property type="molecule type" value="Genomic_DNA"/>
</dbReference>
<dbReference type="Proteomes" id="UP000199107">
    <property type="component" value="Unassembled WGS sequence"/>
</dbReference>
<dbReference type="STRING" id="48727.SAMN05192555_12211"/>
<dbReference type="GO" id="GO:0008081">
    <property type="term" value="F:phosphoric diester hydrolase activity"/>
    <property type="evidence" value="ECO:0007669"/>
    <property type="project" value="InterPro"/>
</dbReference>
<protein>
    <submittedName>
        <fullName evidence="2">Glycerophosphoryl diester phosphodiesterase</fullName>
    </submittedName>
</protein>
<dbReference type="AlphaFoldDB" id="A0A1G9WK03"/>
<dbReference type="PROSITE" id="PS51704">
    <property type="entry name" value="GP_PDE"/>
    <property type="match status" value="1"/>
</dbReference>
<name>A0A1G9WK03_9GAMM</name>
<evidence type="ECO:0000259" key="1">
    <source>
        <dbReference type="PROSITE" id="PS51704"/>
    </source>
</evidence>
<dbReference type="RefSeq" id="WP_089660633.1">
    <property type="nucleotide sequence ID" value="NZ_FNGH01000022.1"/>
</dbReference>